<name>A0A4U8SX40_9HELI</name>
<dbReference type="EMBL" id="QBIU01000001">
    <property type="protein sequence ID" value="MWV69546.1"/>
    <property type="molecule type" value="Genomic_DNA"/>
</dbReference>
<keyword evidence="3" id="KW-1185">Reference proteome</keyword>
<evidence type="ECO:0000313" key="2">
    <source>
        <dbReference type="EMBL" id="TLD91486.1"/>
    </source>
</evidence>
<reference evidence="2 3" key="2">
    <citation type="journal article" date="2016" name="Infect. Immun.">
        <title>Helicobacter saguini, a Novel Helicobacter Isolated from Cotton-Top Tamarins with Ulcerative Colitis, Has Proinflammatory Properties and Induces Typhlocolitis and Dysplasia in Gnotobiotic IL-10-/- Mice.</title>
        <authorList>
            <person name="Shen Z."/>
            <person name="Mannion A."/>
            <person name="Whary M.T."/>
            <person name="Muthupalani S."/>
            <person name="Sheh A."/>
            <person name="Feng Y."/>
            <person name="Gong G."/>
            <person name="Vandamme P."/>
            <person name="Holcombe H.R."/>
            <person name="Paster B.J."/>
            <person name="Fox J.G."/>
        </authorList>
    </citation>
    <scope>NUCLEOTIDE SEQUENCE [LARGE SCALE GENOMIC DNA]</scope>
    <source>
        <strain evidence="2 3">MIT 97-6194</strain>
    </source>
</reference>
<sequence>MPYSFQPSYYKFKEMCELNELPNSEEKYNKILGYFDLSLDSLDWEELNKTKKISNNPNNEQTIYKFEILSRNSLPDDAYRYEYIDKNRFIISNTPKLDRFTAIIVDFYTLQPYINKNNITGIKIFVYWNTKRYNYYFSSTSYKWNRIKDYEIWCEDIKKKG</sequence>
<gene>
    <name evidence="1" type="ORF">DCO61_05865</name>
    <name evidence="2" type="ORF">LS64_011900</name>
</gene>
<proteinExistence type="predicted"/>
<evidence type="ECO:0000313" key="3">
    <source>
        <dbReference type="Proteomes" id="UP000029714"/>
    </source>
</evidence>
<reference evidence="2 3" key="1">
    <citation type="journal article" date="2014" name="Genome Announc.">
        <title>Draft genome sequences of eight enterohepatic helicobacter species isolated from both laboratory and wild rodents.</title>
        <authorList>
            <person name="Sheh A."/>
            <person name="Shen Z."/>
            <person name="Fox J.G."/>
        </authorList>
    </citation>
    <scope>NUCLEOTIDE SEQUENCE [LARGE SCALE GENOMIC DNA]</scope>
    <source>
        <strain evidence="2 3">MIT 97-6194</strain>
    </source>
</reference>
<dbReference type="Proteomes" id="UP000477070">
    <property type="component" value="Unassembled WGS sequence"/>
</dbReference>
<reference evidence="2" key="3">
    <citation type="submission" date="2018-04" db="EMBL/GenBank/DDBJ databases">
        <authorList>
            <person name="Sheh A."/>
            <person name="Shen Z."/>
            <person name="Mannion A.J."/>
            <person name="Fox J.G."/>
        </authorList>
    </citation>
    <scope>NUCLEOTIDE SEQUENCE</scope>
    <source>
        <strain evidence="2">MIT 97-6194</strain>
    </source>
</reference>
<evidence type="ECO:0000313" key="1">
    <source>
        <dbReference type="EMBL" id="MWV69546.1"/>
    </source>
</evidence>
<dbReference type="EMBL" id="JRMP02000036">
    <property type="protein sequence ID" value="TLD91486.1"/>
    <property type="molecule type" value="Genomic_DNA"/>
</dbReference>
<organism evidence="2 3">
    <name type="scientific">Helicobacter saguini</name>
    <dbReference type="NCBI Taxonomy" id="1548018"/>
    <lineage>
        <taxon>Bacteria</taxon>
        <taxon>Pseudomonadati</taxon>
        <taxon>Campylobacterota</taxon>
        <taxon>Epsilonproteobacteria</taxon>
        <taxon>Campylobacterales</taxon>
        <taxon>Helicobacteraceae</taxon>
        <taxon>Helicobacter</taxon>
    </lineage>
</organism>
<dbReference type="AlphaFoldDB" id="A0A4U8SX40"/>
<evidence type="ECO:0000313" key="4">
    <source>
        <dbReference type="Proteomes" id="UP000477070"/>
    </source>
</evidence>
<dbReference type="Proteomes" id="UP000029714">
    <property type="component" value="Unassembled WGS sequence"/>
</dbReference>
<protein>
    <submittedName>
        <fullName evidence="2">Uncharacterized protein</fullName>
    </submittedName>
</protein>
<accession>A0A4U8SX40</accession>
<dbReference type="RefSeq" id="WP_138127379.1">
    <property type="nucleotide sequence ID" value="NZ_JRMP02000036.1"/>
</dbReference>
<reference evidence="1 4" key="4">
    <citation type="submission" date="2019-12" db="EMBL/GenBank/DDBJ databases">
        <title>Multi-Generational Helicobacter saguini Isolates.</title>
        <authorList>
            <person name="Mannion A."/>
            <person name="Shen Z."/>
            <person name="Fox J.G."/>
        </authorList>
    </citation>
    <scope>NUCLEOTIDE SEQUENCE [LARGE SCALE GENOMIC DNA]</scope>
    <source>
        <strain evidence="1">16-048</strain>
        <strain evidence="4">16-048 (F4)</strain>
    </source>
</reference>
<comment type="caution">
    <text evidence="2">The sequence shown here is derived from an EMBL/GenBank/DDBJ whole genome shotgun (WGS) entry which is preliminary data.</text>
</comment>
<dbReference type="OrthoDB" id="5329518at2"/>